<proteinExistence type="predicted"/>
<dbReference type="Proteomes" id="UP000064844">
    <property type="component" value="Chromosome"/>
</dbReference>
<name>A0A0S2W2C4_9FIRM</name>
<dbReference type="EMBL" id="CP011307">
    <property type="protein sequence ID" value="ALP93486.1"/>
    <property type="molecule type" value="Genomic_DNA"/>
</dbReference>
<sequence length="164" mass="17732">MDEAMKKRSLAMKKFPWFLFAMAMLLPLTACGGSGGNAPKTTPASGDMVEVDLPSGWILISGTDMHGVDLADFICHAEKFELGDPYLQAQEYFGGIEAAQAVLESEDPYGAYAGAKELANGIWYLAENAAAAQLGEKALIVKGYQCDFESDEVQNILGSLRWIQ</sequence>
<feature type="chain" id="PRO_5038376914" description="Lipoprotein" evidence="1">
    <location>
        <begin position="33"/>
        <end position="164"/>
    </location>
</feature>
<reference evidence="3" key="2">
    <citation type="submission" date="2015-04" db="EMBL/GenBank/DDBJ databases">
        <title>A butyrogenic pathway from the amino acid lysine in a human gut commensal.</title>
        <authorList>
            <person name="de Vos W.M."/>
            <person name="Bui N.T.P."/>
            <person name="Plugge C.M."/>
            <person name="Ritari J."/>
        </authorList>
    </citation>
    <scope>NUCLEOTIDE SEQUENCE [LARGE SCALE GENOMIC DNA]</scope>
    <source>
        <strain evidence="3">AF211</strain>
    </source>
</reference>
<dbReference type="AlphaFoldDB" id="A0A0S2W2C4"/>
<dbReference type="KEGG" id="ibu:IB211_01093c"/>
<feature type="signal peptide" evidence="1">
    <location>
        <begin position="1"/>
        <end position="32"/>
    </location>
</feature>
<keyword evidence="3" id="KW-1185">Reference proteome</keyword>
<organism evidence="2 3">
    <name type="scientific">Intestinimonas butyriciproducens</name>
    <dbReference type="NCBI Taxonomy" id="1297617"/>
    <lineage>
        <taxon>Bacteria</taxon>
        <taxon>Bacillati</taxon>
        <taxon>Bacillota</taxon>
        <taxon>Clostridia</taxon>
        <taxon>Eubacteriales</taxon>
        <taxon>Intestinimonas</taxon>
    </lineage>
</organism>
<evidence type="ECO:0000313" key="3">
    <source>
        <dbReference type="Proteomes" id="UP000064844"/>
    </source>
</evidence>
<accession>A0A0S2W2C4</accession>
<evidence type="ECO:0008006" key="4">
    <source>
        <dbReference type="Google" id="ProtNLM"/>
    </source>
</evidence>
<reference evidence="2 3" key="1">
    <citation type="journal article" date="2015" name="Nat. Commun.">
        <title>Production of butyrate from lysine and the Amadori product fructoselysine by a human gut commensal.</title>
        <authorList>
            <person name="Bui T.P."/>
            <person name="Ritari J."/>
            <person name="Boeren S."/>
            <person name="de Waard P."/>
            <person name="Plugge C.M."/>
            <person name="de Vos W.M."/>
        </authorList>
    </citation>
    <scope>NUCLEOTIDE SEQUENCE [LARGE SCALE GENOMIC DNA]</scope>
    <source>
        <strain evidence="2 3">AF211</strain>
    </source>
</reference>
<keyword evidence="1" id="KW-0732">Signal</keyword>
<gene>
    <name evidence="2" type="ORF">IB211_01093c</name>
</gene>
<evidence type="ECO:0000256" key="1">
    <source>
        <dbReference type="SAM" id="SignalP"/>
    </source>
</evidence>
<evidence type="ECO:0000313" key="2">
    <source>
        <dbReference type="EMBL" id="ALP93486.1"/>
    </source>
</evidence>
<dbReference type="STRING" id="1297617.IB211_01093c"/>
<protein>
    <recommendedName>
        <fullName evidence="4">Lipoprotein</fullName>
    </recommendedName>
</protein>